<sequence>MDVRRAMGENIGDREFLPVSPSDPIYLHPPAVKTSGSPSFALPPQFRMPFALPPPVPRFDGSVPISRPSAVRPIAAPHFFHGRGNEAGPSASFSAQVLDFTDSAIPSSQEPYETNSQTSAGVGNQLLDGEELQPRGRRRLQPVSGKEESLPATGNVVKTRFHWHEAATIALIEAKKEEADEDDARFGRDIMLSTDQKWKLIKKTDDPGESLKHNSGKRKKEVSKSANAIVGAMNSFSESFVTVQGKREEHEVKKQKSVVESEERHFSGWSIVRNAMK</sequence>
<feature type="region of interest" description="Disordered" evidence="1">
    <location>
        <begin position="204"/>
        <end position="224"/>
    </location>
</feature>
<comment type="caution">
    <text evidence="2">The sequence shown here is derived from an EMBL/GenBank/DDBJ whole genome shotgun (WGS) entry which is preliminary data.</text>
</comment>
<feature type="compositionally biased region" description="Polar residues" evidence="1">
    <location>
        <begin position="105"/>
        <end position="122"/>
    </location>
</feature>
<dbReference type="Proteomes" id="UP001633002">
    <property type="component" value="Unassembled WGS sequence"/>
</dbReference>
<dbReference type="EMBL" id="JBJQOH010000001">
    <property type="protein sequence ID" value="KAL3701649.1"/>
    <property type="molecule type" value="Genomic_DNA"/>
</dbReference>
<evidence type="ECO:0000256" key="1">
    <source>
        <dbReference type="SAM" id="MobiDB-lite"/>
    </source>
</evidence>
<feature type="region of interest" description="Disordered" evidence="1">
    <location>
        <begin position="105"/>
        <end position="150"/>
    </location>
</feature>
<evidence type="ECO:0000313" key="3">
    <source>
        <dbReference type="Proteomes" id="UP001633002"/>
    </source>
</evidence>
<evidence type="ECO:0000313" key="2">
    <source>
        <dbReference type="EMBL" id="KAL3701649.1"/>
    </source>
</evidence>
<reference evidence="2 3" key="1">
    <citation type="submission" date="2024-09" db="EMBL/GenBank/DDBJ databases">
        <title>Chromosome-scale assembly of Riccia sorocarpa.</title>
        <authorList>
            <person name="Paukszto L."/>
        </authorList>
    </citation>
    <scope>NUCLEOTIDE SEQUENCE [LARGE SCALE GENOMIC DNA]</scope>
    <source>
        <strain evidence="2">LP-2024</strain>
        <tissue evidence="2">Aerial parts of the thallus</tissue>
    </source>
</reference>
<organism evidence="2 3">
    <name type="scientific">Riccia sorocarpa</name>
    <dbReference type="NCBI Taxonomy" id="122646"/>
    <lineage>
        <taxon>Eukaryota</taxon>
        <taxon>Viridiplantae</taxon>
        <taxon>Streptophyta</taxon>
        <taxon>Embryophyta</taxon>
        <taxon>Marchantiophyta</taxon>
        <taxon>Marchantiopsida</taxon>
        <taxon>Marchantiidae</taxon>
        <taxon>Marchantiales</taxon>
        <taxon>Ricciaceae</taxon>
        <taxon>Riccia</taxon>
    </lineage>
</organism>
<name>A0ABD3IEW5_9MARC</name>
<protein>
    <submittedName>
        <fullName evidence="2">Uncharacterized protein</fullName>
    </submittedName>
</protein>
<keyword evidence="3" id="KW-1185">Reference proteome</keyword>
<proteinExistence type="predicted"/>
<accession>A0ABD3IEW5</accession>
<dbReference type="AlphaFoldDB" id="A0ABD3IEW5"/>
<gene>
    <name evidence="2" type="ORF">R1sor_019671</name>
</gene>